<gene>
    <name evidence="1" type="ORF">JEQ12_019484</name>
</gene>
<evidence type="ECO:0000313" key="1">
    <source>
        <dbReference type="EMBL" id="KAG5205039.1"/>
    </source>
</evidence>
<dbReference type="AlphaFoldDB" id="A0A836A1G6"/>
<sequence>LSATVAGSSLPSLYLCACALRERRPFLHQPERTSWLSRREEKLPCPLLWQNLRCVASWPNVCDFILLEHSWSPWGLQLSISLPWLKKERRHMQTSTEIMIP</sequence>
<comment type="caution">
    <text evidence="1">The sequence shown here is derived from an EMBL/GenBank/DDBJ whole genome shotgun (WGS) entry which is preliminary data.</text>
</comment>
<dbReference type="Proteomes" id="UP000664991">
    <property type="component" value="Unassembled WGS sequence"/>
</dbReference>
<name>A0A836A1G6_SHEEP</name>
<proteinExistence type="predicted"/>
<protein>
    <submittedName>
        <fullName evidence="1">Uncharacterized protein</fullName>
    </submittedName>
</protein>
<organism evidence="1 2">
    <name type="scientific">Ovis aries</name>
    <name type="common">Sheep</name>
    <dbReference type="NCBI Taxonomy" id="9940"/>
    <lineage>
        <taxon>Eukaryota</taxon>
        <taxon>Metazoa</taxon>
        <taxon>Chordata</taxon>
        <taxon>Craniata</taxon>
        <taxon>Vertebrata</taxon>
        <taxon>Euteleostomi</taxon>
        <taxon>Mammalia</taxon>
        <taxon>Eutheria</taxon>
        <taxon>Laurasiatheria</taxon>
        <taxon>Artiodactyla</taxon>
        <taxon>Ruminantia</taxon>
        <taxon>Pecora</taxon>
        <taxon>Bovidae</taxon>
        <taxon>Caprinae</taxon>
        <taxon>Ovis</taxon>
    </lineage>
</organism>
<feature type="non-terminal residue" evidence="1">
    <location>
        <position position="1"/>
    </location>
</feature>
<reference evidence="1 2" key="1">
    <citation type="submission" date="2020-12" db="EMBL/GenBank/DDBJ databases">
        <title>De novo assembly of Tibetan sheep genome.</title>
        <authorList>
            <person name="Li X."/>
        </authorList>
    </citation>
    <scope>NUCLEOTIDE SEQUENCE [LARGE SCALE GENOMIC DNA]</scope>
    <source>
        <tissue evidence="1">Heart</tissue>
    </source>
</reference>
<accession>A0A836A1G6</accession>
<evidence type="ECO:0000313" key="2">
    <source>
        <dbReference type="Proteomes" id="UP000664991"/>
    </source>
</evidence>
<dbReference type="EMBL" id="JAEMGP010000009">
    <property type="protein sequence ID" value="KAG5205039.1"/>
    <property type="molecule type" value="Genomic_DNA"/>
</dbReference>